<accession>A0A4Z1RK63</accession>
<evidence type="ECO:0000313" key="2">
    <source>
        <dbReference type="EMBL" id="TKS54529.1"/>
    </source>
</evidence>
<protein>
    <recommendedName>
        <fullName evidence="4">Glycine zipper domain-containing protein</fullName>
    </recommendedName>
</protein>
<keyword evidence="3" id="KW-1185">Reference proteome</keyword>
<dbReference type="EMBL" id="SPUH01000001">
    <property type="protein sequence ID" value="TKS54529.1"/>
    <property type="molecule type" value="Genomic_DNA"/>
</dbReference>
<gene>
    <name evidence="2" type="ORF">E4582_07010</name>
</gene>
<name>A0A4Z1RK63_9GAMM</name>
<evidence type="ECO:0000313" key="3">
    <source>
        <dbReference type="Proteomes" id="UP000298681"/>
    </source>
</evidence>
<feature type="region of interest" description="Disordered" evidence="1">
    <location>
        <begin position="1"/>
        <end position="38"/>
    </location>
</feature>
<evidence type="ECO:0000256" key="1">
    <source>
        <dbReference type="SAM" id="MobiDB-lite"/>
    </source>
</evidence>
<feature type="compositionally biased region" description="Basic and acidic residues" evidence="1">
    <location>
        <begin position="1"/>
        <end position="18"/>
    </location>
</feature>
<organism evidence="2 3">
    <name type="scientific">Luteimonas yindakuii</name>
    <dbReference type="NCBI Taxonomy" id="2565782"/>
    <lineage>
        <taxon>Bacteria</taxon>
        <taxon>Pseudomonadati</taxon>
        <taxon>Pseudomonadota</taxon>
        <taxon>Gammaproteobacteria</taxon>
        <taxon>Lysobacterales</taxon>
        <taxon>Lysobacteraceae</taxon>
        <taxon>Luteimonas</taxon>
    </lineage>
</organism>
<proteinExistence type="predicted"/>
<reference evidence="2 3" key="1">
    <citation type="submission" date="2019-01" db="EMBL/GenBank/DDBJ databases">
        <authorList>
            <person name="Zhang S."/>
        </authorList>
    </citation>
    <scope>NUCLEOTIDE SEQUENCE [LARGE SCALE GENOMIC DNA]</scope>
    <source>
        <strain evidence="2 3">1626</strain>
    </source>
</reference>
<feature type="region of interest" description="Disordered" evidence="1">
    <location>
        <begin position="251"/>
        <end position="276"/>
    </location>
</feature>
<sequence>MNSKHDDSLEHAGRDANRDPITGAPGSHPVGVGVGGAAGGMAAGAAAGTVLGPIGTLIGAAIGVVAGAAVGKRVAERIDPTGEEAYWREAHKDRPYVKSDYDYDRDYSTAYGFGLQARESNLERGWDESESSLRTEWDKARGESRLSWDDAQPAVRDAWDRADRTHQTYRSSDSYFAENFDKVDYRDQDASFDDYQPAYRYGTQARSMYADRDWDESLESELSRDWGNRRGNSKLDWERAKSAVRDAFTSHDRYSDGSYSADRGDQDRDQDRFRVG</sequence>
<dbReference type="RefSeq" id="WP_134673904.1">
    <property type="nucleotide sequence ID" value="NZ_CP039383.2"/>
</dbReference>
<evidence type="ECO:0008006" key="4">
    <source>
        <dbReference type="Google" id="ProtNLM"/>
    </source>
</evidence>
<comment type="caution">
    <text evidence="2">The sequence shown here is derived from an EMBL/GenBank/DDBJ whole genome shotgun (WGS) entry which is preliminary data.</text>
</comment>
<dbReference type="AlphaFoldDB" id="A0A4Z1RK63"/>
<dbReference type="OrthoDB" id="5966759at2"/>
<dbReference type="Proteomes" id="UP000298681">
    <property type="component" value="Unassembled WGS sequence"/>
</dbReference>
<feature type="compositionally biased region" description="Basic and acidic residues" evidence="1">
    <location>
        <begin position="262"/>
        <end position="276"/>
    </location>
</feature>